<name>A0A810PNP4_9FIRM</name>
<evidence type="ECO:0000256" key="5">
    <source>
        <dbReference type="ARBA" id="ARBA00022723"/>
    </source>
</evidence>
<evidence type="ECO:0000259" key="9">
    <source>
        <dbReference type="Pfam" id="PF01743"/>
    </source>
</evidence>
<dbReference type="EMBL" id="AP023415">
    <property type="protein sequence ID" value="BCK78469.1"/>
    <property type="molecule type" value="Genomic_DNA"/>
</dbReference>
<feature type="domain" description="tRNA nucleotidyltransferase/poly(A) polymerase RNA and SrmB- binding" evidence="11">
    <location>
        <begin position="168"/>
        <end position="225"/>
    </location>
</feature>
<evidence type="ECO:0000256" key="1">
    <source>
        <dbReference type="ARBA" id="ARBA00001946"/>
    </source>
</evidence>
<dbReference type="InterPro" id="IPR043519">
    <property type="entry name" value="NT_sf"/>
</dbReference>
<keyword evidence="5" id="KW-0479">Metal-binding</keyword>
<keyword evidence="13" id="KW-1185">Reference proteome</keyword>
<evidence type="ECO:0000256" key="4">
    <source>
        <dbReference type="ARBA" id="ARBA00022695"/>
    </source>
</evidence>
<dbReference type="GO" id="GO:0000049">
    <property type="term" value="F:tRNA binding"/>
    <property type="evidence" value="ECO:0007669"/>
    <property type="project" value="TreeGrafter"/>
</dbReference>
<evidence type="ECO:0000313" key="13">
    <source>
        <dbReference type="Proteomes" id="UP000681343"/>
    </source>
</evidence>
<dbReference type="GO" id="GO:0016779">
    <property type="term" value="F:nucleotidyltransferase activity"/>
    <property type="evidence" value="ECO:0007669"/>
    <property type="project" value="UniProtKB-KW"/>
</dbReference>
<keyword evidence="4 12" id="KW-0548">Nucleotidyltransferase</keyword>
<keyword evidence="3" id="KW-0819">tRNA processing</keyword>
<gene>
    <name evidence="12" type="ORF">MM35RIKEN_06610</name>
</gene>
<dbReference type="GO" id="GO:0046872">
    <property type="term" value="F:metal ion binding"/>
    <property type="evidence" value="ECO:0007669"/>
    <property type="project" value="UniProtKB-KW"/>
</dbReference>
<comment type="cofactor">
    <cofactor evidence="1">
        <name>Mg(2+)</name>
        <dbReference type="ChEBI" id="CHEBI:18420"/>
    </cofactor>
</comment>
<evidence type="ECO:0000256" key="3">
    <source>
        <dbReference type="ARBA" id="ARBA00022694"/>
    </source>
</evidence>
<dbReference type="GO" id="GO:0008033">
    <property type="term" value="P:tRNA processing"/>
    <property type="evidence" value="ECO:0007669"/>
    <property type="project" value="UniProtKB-KW"/>
</dbReference>
<keyword evidence="2 8" id="KW-0808">Transferase</keyword>
<evidence type="ECO:0000259" key="10">
    <source>
        <dbReference type="Pfam" id="PF01966"/>
    </source>
</evidence>
<dbReference type="CDD" id="cd00077">
    <property type="entry name" value="HDc"/>
    <property type="match status" value="1"/>
</dbReference>
<reference evidence="12" key="1">
    <citation type="submission" date="2020-09" db="EMBL/GenBank/DDBJ databases">
        <title>New species isolated from human feces.</title>
        <authorList>
            <person name="Kitahara M."/>
            <person name="Shigeno Y."/>
            <person name="Shime M."/>
            <person name="Matsumoto Y."/>
            <person name="Nakamura S."/>
            <person name="Motooka D."/>
            <person name="Fukuoka S."/>
            <person name="Nishikawa H."/>
            <person name="Benno Y."/>
        </authorList>
    </citation>
    <scope>NUCLEOTIDE SEQUENCE</scope>
    <source>
        <strain evidence="12">MM35</strain>
    </source>
</reference>
<dbReference type="KEGG" id="vfa:MM35RIKEN_06610"/>
<dbReference type="Gene3D" id="3.30.460.10">
    <property type="entry name" value="Beta Polymerase, domain 2"/>
    <property type="match status" value="1"/>
</dbReference>
<dbReference type="Gene3D" id="1.10.3090.10">
    <property type="entry name" value="cca-adding enzyme, domain 2"/>
    <property type="match status" value="1"/>
</dbReference>
<evidence type="ECO:0000256" key="7">
    <source>
        <dbReference type="ARBA" id="ARBA00022842"/>
    </source>
</evidence>
<dbReference type="InterPro" id="IPR032828">
    <property type="entry name" value="PolyA_RNA-bd"/>
</dbReference>
<dbReference type="Gene3D" id="1.10.246.80">
    <property type="match status" value="1"/>
</dbReference>
<comment type="similarity">
    <text evidence="8">Belongs to the tRNA nucleotidyltransferase/poly(A) polymerase family.</text>
</comment>
<dbReference type="InterPro" id="IPR050264">
    <property type="entry name" value="Bact_CCA-adding_enz_type3_sf"/>
</dbReference>
<dbReference type="InterPro" id="IPR006675">
    <property type="entry name" value="HDIG_dom"/>
</dbReference>
<dbReference type="InterPro" id="IPR003607">
    <property type="entry name" value="HD/PDEase_dom"/>
</dbReference>
<dbReference type="PANTHER" id="PTHR46173:SF1">
    <property type="entry name" value="CCA TRNA NUCLEOTIDYLTRANSFERASE 1, MITOCHONDRIAL"/>
    <property type="match status" value="1"/>
</dbReference>
<sequence length="441" mass="49330">MGREQATRIIEILEKAGFPAYFVGGCVRDTLLGREPEDWDIASAARPEQVMALFGADALPTGCKHGTVTVKSGGEAFEVTTFRTDGRYSDGRHPDQVTFAGSIREDLARRDFTINAMAMEKGGRILDLYGGISDLKGETIRCVRNARIRFEEDALRILRALRFAATLGFAIEPSTADAIHREARLLERVAAERILAEMNKLLCGKGCREILLAYPDVLGVFLPELLPCVGFDQRNIHHCYDLYTHTVLSVDSVAAEPVLRWTMLLHDIGKVNTFTEDERGQMHFYGHPKVSAAMAEDICTRLRMRKKDREDIVTLIAWHDRDIPVTEKGIGSAVRALGEENFRRLLAVKRADNRAQAPEYRWVCQKVDRAEEILEELLRKKQCLCLKDLAVNGNDLLALGYEGREIGAALEWLLEGVIAGEMDNKRDALLAALAKKNLLLP</sequence>
<evidence type="ECO:0000256" key="8">
    <source>
        <dbReference type="RuleBase" id="RU003953"/>
    </source>
</evidence>
<dbReference type="InterPro" id="IPR002646">
    <property type="entry name" value="PolA_pol_head_dom"/>
</dbReference>
<dbReference type="Pfam" id="PF12627">
    <property type="entry name" value="PolyA_pol_RNAbd"/>
    <property type="match status" value="1"/>
</dbReference>
<keyword evidence="6" id="KW-0547">Nucleotide-binding</keyword>
<dbReference type="AlphaFoldDB" id="A0A810PNP4"/>
<organism evidence="12 13">
    <name type="scientific">Vescimonas fastidiosa</name>
    <dbReference type="NCBI Taxonomy" id="2714353"/>
    <lineage>
        <taxon>Bacteria</taxon>
        <taxon>Bacillati</taxon>
        <taxon>Bacillota</taxon>
        <taxon>Clostridia</taxon>
        <taxon>Eubacteriales</taxon>
        <taxon>Oscillospiraceae</taxon>
        <taxon>Vescimonas</taxon>
    </lineage>
</organism>
<dbReference type="PROSITE" id="PS51257">
    <property type="entry name" value="PROKAR_LIPOPROTEIN"/>
    <property type="match status" value="1"/>
</dbReference>
<dbReference type="SUPFAM" id="SSF81301">
    <property type="entry name" value="Nucleotidyltransferase"/>
    <property type="match status" value="1"/>
</dbReference>
<dbReference type="GO" id="GO:0000166">
    <property type="term" value="F:nucleotide binding"/>
    <property type="evidence" value="ECO:0007669"/>
    <property type="project" value="UniProtKB-KW"/>
</dbReference>
<dbReference type="PANTHER" id="PTHR46173">
    <property type="entry name" value="CCA TRNA NUCLEOTIDYLTRANSFERASE 1, MITOCHONDRIAL"/>
    <property type="match status" value="1"/>
</dbReference>
<dbReference type="CDD" id="cd05398">
    <property type="entry name" value="NT_ClassII-CCAase"/>
    <property type="match status" value="1"/>
</dbReference>
<dbReference type="Pfam" id="PF01966">
    <property type="entry name" value="HD"/>
    <property type="match status" value="1"/>
</dbReference>
<accession>A0A810PNP4</accession>
<evidence type="ECO:0000256" key="6">
    <source>
        <dbReference type="ARBA" id="ARBA00022741"/>
    </source>
</evidence>
<dbReference type="InterPro" id="IPR006674">
    <property type="entry name" value="HD_domain"/>
</dbReference>
<evidence type="ECO:0000259" key="11">
    <source>
        <dbReference type="Pfam" id="PF12627"/>
    </source>
</evidence>
<dbReference type="Proteomes" id="UP000681343">
    <property type="component" value="Chromosome"/>
</dbReference>
<protein>
    <submittedName>
        <fullName evidence="12">Polynucleotide adenylyltransferase</fullName>
    </submittedName>
</protein>
<proteinExistence type="inferred from homology"/>
<dbReference type="Pfam" id="PF01743">
    <property type="entry name" value="PolyA_pol"/>
    <property type="match status" value="1"/>
</dbReference>
<dbReference type="SUPFAM" id="SSF81891">
    <property type="entry name" value="Poly A polymerase C-terminal region-like"/>
    <property type="match status" value="1"/>
</dbReference>
<evidence type="ECO:0000313" key="12">
    <source>
        <dbReference type="EMBL" id="BCK78469.1"/>
    </source>
</evidence>
<dbReference type="RefSeq" id="WP_212819286.1">
    <property type="nucleotide sequence ID" value="NZ_AP023415.1"/>
</dbReference>
<dbReference type="NCBIfam" id="NF009814">
    <property type="entry name" value="PRK13299.1"/>
    <property type="match status" value="1"/>
</dbReference>
<dbReference type="NCBIfam" id="TIGR00277">
    <property type="entry name" value="HDIG"/>
    <property type="match status" value="1"/>
</dbReference>
<evidence type="ECO:0000256" key="2">
    <source>
        <dbReference type="ARBA" id="ARBA00022679"/>
    </source>
</evidence>
<keyword evidence="8" id="KW-0694">RNA-binding</keyword>
<feature type="domain" description="Poly A polymerase head" evidence="9">
    <location>
        <begin position="20"/>
        <end position="141"/>
    </location>
</feature>
<keyword evidence="7" id="KW-0460">Magnesium</keyword>
<feature type="domain" description="HD" evidence="10">
    <location>
        <begin position="257"/>
        <end position="353"/>
    </location>
</feature>